<evidence type="ECO:0000313" key="1">
    <source>
        <dbReference type="EMBL" id="MDR7157010.1"/>
    </source>
</evidence>
<organism evidence="1 2">
    <name type="scientific">Sphingobium xenophagum</name>
    <dbReference type="NCBI Taxonomy" id="121428"/>
    <lineage>
        <taxon>Bacteria</taxon>
        <taxon>Pseudomonadati</taxon>
        <taxon>Pseudomonadota</taxon>
        <taxon>Alphaproteobacteria</taxon>
        <taxon>Sphingomonadales</taxon>
        <taxon>Sphingomonadaceae</taxon>
        <taxon>Sphingobium</taxon>
    </lineage>
</organism>
<dbReference type="Proteomes" id="UP001267638">
    <property type="component" value="Unassembled WGS sequence"/>
</dbReference>
<gene>
    <name evidence="1" type="ORF">J2W40_003857</name>
</gene>
<evidence type="ECO:0000313" key="2">
    <source>
        <dbReference type="Proteomes" id="UP001267638"/>
    </source>
</evidence>
<reference evidence="1 2" key="1">
    <citation type="submission" date="2023-07" db="EMBL/GenBank/DDBJ databases">
        <title>Sorghum-associated microbial communities from plants grown in Nebraska, USA.</title>
        <authorList>
            <person name="Schachtman D."/>
        </authorList>
    </citation>
    <scope>NUCLEOTIDE SEQUENCE [LARGE SCALE GENOMIC DNA]</scope>
    <source>
        <strain evidence="1 2">4256</strain>
    </source>
</reference>
<accession>A0ABU1X618</accession>
<sequence length="84" mass="9107">MSQVALPKTTLPVTQPRNIAPQVKTAAILGAVDLFSVFTCCSPNVRMCRSCVLEVMKAAFKAAGHLDRVDRTVCVVTEEVWKSA</sequence>
<keyword evidence="2" id="KW-1185">Reference proteome</keyword>
<protein>
    <submittedName>
        <fullName evidence="1">Uncharacterized protein</fullName>
    </submittedName>
</protein>
<dbReference type="EMBL" id="JAVDWV010000026">
    <property type="protein sequence ID" value="MDR7157010.1"/>
    <property type="molecule type" value="Genomic_DNA"/>
</dbReference>
<comment type="caution">
    <text evidence="1">The sequence shown here is derived from an EMBL/GenBank/DDBJ whole genome shotgun (WGS) entry which is preliminary data.</text>
</comment>
<proteinExistence type="predicted"/>
<name>A0ABU1X618_SPHXE</name>